<dbReference type="EMBL" id="DSZU01000112">
    <property type="protein sequence ID" value="HGV55670.1"/>
    <property type="molecule type" value="Genomic_DNA"/>
</dbReference>
<name>A0A832GRA6_9BACT</name>
<protein>
    <recommendedName>
        <fullName evidence="2">J domain-containing protein</fullName>
    </recommendedName>
</protein>
<dbReference type="Gene3D" id="1.10.287.110">
    <property type="entry name" value="DnaJ domain"/>
    <property type="match status" value="1"/>
</dbReference>
<evidence type="ECO:0000313" key="1">
    <source>
        <dbReference type="EMBL" id="HGV55670.1"/>
    </source>
</evidence>
<proteinExistence type="predicted"/>
<evidence type="ECO:0008006" key="2">
    <source>
        <dbReference type="Google" id="ProtNLM"/>
    </source>
</evidence>
<organism evidence="1">
    <name type="scientific">Caldimicrobium thiodismutans</name>
    <dbReference type="NCBI Taxonomy" id="1653476"/>
    <lineage>
        <taxon>Bacteria</taxon>
        <taxon>Pseudomonadati</taxon>
        <taxon>Thermodesulfobacteriota</taxon>
        <taxon>Thermodesulfobacteria</taxon>
        <taxon>Thermodesulfobacteriales</taxon>
        <taxon>Thermodesulfobacteriaceae</taxon>
        <taxon>Caldimicrobium</taxon>
    </lineage>
</organism>
<accession>A0A832GRA6</accession>
<comment type="caution">
    <text evidence="1">The sequence shown here is derived from an EMBL/GenBank/DDBJ whole genome shotgun (WGS) entry which is preliminary data.</text>
</comment>
<sequence>MYISRRISPGGYQYSINESYYEEPYFKSRVLVDLGSTPERFITYYSDVAFSIDLEEKLAEKGKVTDQFELEELFFRFLKPEAQRWVKFSKNRKTIKTQELRNYKPEEIHWFDRLRLIVLKLDHREPQRVVNRPFPFYHKLLNKSRDEIENLLWDMEDRLNFRERIRYLLAIFALQRVDNLEDRDRLFLENLCQIASEPDYRMGLMEEEVLSRYLSRYVWFYFDALPWRKVPRVYQTIENSLYQELAYSLHISVEVLLSLSKKEVLKLFRAKILELHPDRGGSHEAFVKIRKLMEDFLKIRF</sequence>
<dbReference type="InterPro" id="IPR036869">
    <property type="entry name" value="J_dom_sf"/>
</dbReference>
<dbReference type="AlphaFoldDB" id="A0A832GRA6"/>
<reference evidence="1" key="1">
    <citation type="journal article" date="2020" name="mSystems">
        <title>Genome- and Community-Level Interaction Insights into Carbon Utilization and Element Cycling Functions of Hydrothermarchaeota in Hydrothermal Sediment.</title>
        <authorList>
            <person name="Zhou Z."/>
            <person name="Liu Y."/>
            <person name="Xu W."/>
            <person name="Pan J."/>
            <person name="Luo Z.H."/>
            <person name="Li M."/>
        </authorList>
    </citation>
    <scope>NUCLEOTIDE SEQUENCE [LARGE SCALE GENOMIC DNA]</scope>
    <source>
        <strain evidence="1">SpSt-605</strain>
    </source>
</reference>
<dbReference type="SUPFAM" id="SSF46565">
    <property type="entry name" value="Chaperone J-domain"/>
    <property type="match status" value="1"/>
</dbReference>
<gene>
    <name evidence="1" type="ORF">ENT73_06290</name>
</gene>